<sequence>MELPLQLNVKPSLKRNPCKEVNIDLTSLLSTRNSAKSVASTFCSATQSKRTSADNSFTSSPTKAVIPLSLVSTCTVKISKELQSELKSRRRVKTKEIKDYPTVFSRSINWKHESCIKVERLKFEKEISEMHECTFTPKLNKALAKSRYTSQPPQRPRIFIFNASANTSMDKVKENHDTSRLLFEENEANDKLLERSFMKITNTLETMSKEIQNSLAKSSVNV</sequence>
<comment type="caution">
    <text evidence="1">The sequence shown here is derived from an EMBL/GenBank/DDBJ whole genome shotgun (WGS) entry which is preliminary data.</text>
</comment>
<evidence type="ECO:0000313" key="1">
    <source>
        <dbReference type="EMBL" id="OMJ84955.1"/>
    </source>
</evidence>
<accession>A0A1R2C7P2</accession>
<dbReference type="AlphaFoldDB" id="A0A1R2C7P2"/>
<dbReference type="EMBL" id="MPUH01000253">
    <property type="protein sequence ID" value="OMJ84955.1"/>
    <property type="molecule type" value="Genomic_DNA"/>
</dbReference>
<name>A0A1R2C7P2_9CILI</name>
<proteinExistence type="predicted"/>
<reference evidence="1 2" key="1">
    <citation type="submission" date="2016-11" db="EMBL/GenBank/DDBJ databases">
        <title>The macronuclear genome of Stentor coeruleus: a giant cell with tiny introns.</title>
        <authorList>
            <person name="Slabodnick M."/>
            <person name="Ruby J.G."/>
            <person name="Reiff S.B."/>
            <person name="Swart E.C."/>
            <person name="Gosai S."/>
            <person name="Prabakaran S."/>
            <person name="Witkowska E."/>
            <person name="Larue G.E."/>
            <person name="Fisher S."/>
            <person name="Freeman R.M."/>
            <person name="Gunawardena J."/>
            <person name="Chu W."/>
            <person name="Stover N.A."/>
            <person name="Gregory B.D."/>
            <person name="Nowacki M."/>
            <person name="Derisi J."/>
            <person name="Roy S.W."/>
            <person name="Marshall W.F."/>
            <person name="Sood P."/>
        </authorList>
    </citation>
    <scope>NUCLEOTIDE SEQUENCE [LARGE SCALE GENOMIC DNA]</scope>
    <source>
        <strain evidence="1">WM001</strain>
    </source>
</reference>
<dbReference type="Proteomes" id="UP000187209">
    <property type="component" value="Unassembled WGS sequence"/>
</dbReference>
<keyword evidence="2" id="KW-1185">Reference proteome</keyword>
<gene>
    <name evidence="1" type="ORF">SteCoe_13864</name>
</gene>
<organism evidence="1 2">
    <name type="scientific">Stentor coeruleus</name>
    <dbReference type="NCBI Taxonomy" id="5963"/>
    <lineage>
        <taxon>Eukaryota</taxon>
        <taxon>Sar</taxon>
        <taxon>Alveolata</taxon>
        <taxon>Ciliophora</taxon>
        <taxon>Postciliodesmatophora</taxon>
        <taxon>Heterotrichea</taxon>
        <taxon>Heterotrichida</taxon>
        <taxon>Stentoridae</taxon>
        <taxon>Stentor</taxon>
    </lineage>
</organism>
<evidence type="ECO:0000313" key="2">
    <source>
        <dbReference type="Proteomes" id="UP000187209"/>
    </source>
</evidence>
<protein>
    <submittedName>
        <fullName evidence="1">Uncharacterized protein</fullName>
    </submittedName>
</protein>